<keyword evidence="1" id="KW-0472">Membrane</keyword>
<accession>A0AAE0LB71</accession>
<protein>
    <submittedName>
        <fullName evidence="2">Uncharacterized protein</fullName>
    </submittedName>
</protein>
<keyword evidence="1" id="KW-1133">Transmembrane helix</keyword>
<dbReference type="AlphaFoldDB" id="A0AAE0LB71"/>
<keyword evidence="3" id="KW-1185">Reference proteome</keyword>
<dbReference type="EMBL" id="LGRX02005291">
    <property type="protein sequence ID" value="KAK3278763.1"/>
    <property type="molecule type" value="Genomic_DNA"/>
</dbReference>
<keyword evidence="1" id="KW-0812">Transmembrane</keyword>
<organism evidence="2 3">
    <name type="scientific">Cymbomonas tetramitiformis</name>
    <dbReference type="NCBI Taxonomy" id="36881"/>
    <lineage>
        <taxon>Eukaryota</taxon>
        <taxon>Viridiplantae</taxon>
        <taxon>Chlorophyta</taxon>
        <taxon>Pyramimonadophyceae</taxon>
        <taxon>Pyramimonadales</taxon>
        <taxon>Pyramimonadaceae</taxon>
        <taxon>Cymbomonas</taxon>
    </lineage>
</organism>
<sequence>TIYFAFFNSPTWIAPVEHPHIELQVAVVGVFYCCQLFAEIQRCFQSLPSYRAVHFGAIAAQHLFRAWKIAANPIGGIASWRLILLATCIRVIGMTVGRNNYQKFLAQSARKVRAMMKASKSEKGFPVELVEKIRTYDATIARKGLYEKIFTLSGIICLVLILVLLEVTMWFRDDLREIANSEFKDWIEASFFSGKGYKRIILCLPWIILCALSHMLHPRPTAGGGKTDAILRKNKQI</sequence>
<gene>
    <name evidence="2" type="ORF">CYMTET_13310</name>
</gene>
<feature type="transmembrane region" description="Helical" evidence="1">
    <location>
        <begin position="149"/>
        <end position="171"/>
    </location>
</feature>
<proteinExistence type="predicted"/>
<comment type="caution">
    <text evidence="2">The sequence shown here is derived from an EMBL/GenBank/DDBJ whole genome shotgun (WGS) entry which is preliminary data.</text>
</comment>
<reference evidence="2 3" key="1">
    <citation type="journal article" date="2015" name="Genome Biol. Evol.">
        <title>Comparative Genomics of a Bacterivorous Green Alga Reveals Evolutionary Causalities and Consequences of Phago-Mixotrophic Mode of Nutrition.</title>
        <authorList>
            <person name="Burns J.A."/>
            <person name="Paasch A."/>
            <person name="Narechania A."/>
            <person name="Kim E."/>
        </authorList>
    </citation>
    <scope>NUCLEOTIDE SEQUENCE [LARGE SCALE GENOMIC DNA]</scope>
    <source>
        <strain evidence="2 3">PLY_AMNH</strain>
    </source>
</reference>
<feature type="non-terminal residue" evidence="2">
    <location>
        <position position="1"/>
    </location>
</feature>
<dbReference type="Proteomes" id="UP001190700">
    <property type="component" value="Unassembled WGS sequence"/>
</dbReference>
<evidence type="ECO:0000256" key="1">
    <source>
        <dbReference type="SAM" id="Phobius"/>
    </source>
</evidence>
<evidence type="ECO:0000313" key="3">
    <source>
        <dbReference type="Proteomes" id="UP001190700"/>
    </source>
</evidence>
<evidence type="ECO:0000313" key="2">
    <source>
        <dbReference type="EMBL" id="KAK3278763.1"/>
    </source>
</evidence>
<name>A0AAE0LB71_9CHLO</name>